<dbReference type="Pfam" id="PF11821">
    <property type="entry name" value="ActD"/>
    <property type="match status" value="1"/>
</dbReference>
<protein>
    <recommendedName>
        <fullName evidence="3">DUF3341 domain-containing protein</fullName>
    </recommendedName>
</protein>
<name>A0A381VTN8_9ZZZZ</name>
<accession>A0A381VTN8</accession>
<keyword evidence="1" id="KW-0812">Transmembrane</keyword>
<sequence>MSTQSILGLFQQPELAADAMDGLKQAGFELGTFDVLTGTPYPEGAFGEYVPQHRLFRFPAFGAIIGLTLSIFLTAVTQLAYPMVTGGKPILSIFAMLIIMYEMTMLSGVIATVIGIVFESRLPNMKPGVYDTRITEGWIGVVVTFDDDSKVTEAQNVLNKAGALEIKTA</sequence>
<keyword evidence="1" id="KW-1133">Transmembrane helix</keyword>
<feature type="transmembrane region" description="Helical" evidence="1">
    <location>
        <begin position="93"/>
        <end position="118"/>
    </location>
</feature>
<dbReference type="AlphaFoldDB" id="A0A381VTN8"/>
<evidence type="ECO:0008006" key="3">
    <source>
        <dbReference type="Google" id="ProtNLM"/>
    </source>
</evidence>
<dbReference type="InterPro" id="IPR021776">
    <property type="entry name" value="ActD"/>
</dbReference>
<reference evidence="2" key="1">
    <citation type="submission" date="2018-05" db="EMBL/GenBank/DDBJ databases">
        <authorList>
            <person name="Lanie J.A."/>
            <person name="Ng W.-L."/>
            <person name="Kazmierczak K.M."/>
            <person name="Andrzejewski T.M."/>
            <person name="Davidsen T.M."/>
            <person name="Wayne K.J."/>
            <person name="Tettelin H."/>
            <person name="Glass J.I."/>
            <person name="Rusch D."/>
            <person name="Podicherti R."/>
            <person name="Tsui H.-C.T."/>
            <person name="Winkler M.E."/>
        </authorList>
    </citation>
    <scope>NUCLEOTIDE SEQUENCE</scope>
</reference>
<evidence type="ECO:0000256" key="1">
    <source>
        <dbReference type="SAM" id="Phobius"/>
    </source>
</evidence>
<keyword evidence="1" id="KW-0472">Membrane</keyword>
<organism evidence="2">
    <name type="scientific">marine metagenome</name>
    <dbReference type="NCBI Taxonomy" id="408172"/>
    <lineage>
        <taxon>unclassified sequences</taxon>
        <taxon>metagenomes</taxon>
        <taxon>ecological metagenomes</taxon>
    </lineage>
</organism>
<proteinExistence type="predicted"/>
<feature type="transmembrane region" description="Helical" evidence="1">
    <location>
        <begin position="60"/>
        <end position="81"/>
    </location>
</feature>
<evidence type="ECO:0000313" key="2">
    <source>
        <dbReference type="EMBL" id="SVA43645.1"/>
    </source>
</evidence>
<dbReference type="EMBL" id="UINC01009746">
    <property type="protein sequence ID" value="SVA43645.1"/>
    <property type="molecule type" value="Genomic_DNA"/>
</dbReference>
<gene>
    <name evidence="2" type="ORF">METZ01_LOCUS96499</name>
</gene>